<sequence>MTASNNKPKKVVARPAQSRFYNNSTAVDAFYQKNEFNLESNSEVRRAADFISNPFLLEPEPALKHYVAQVKSTYKIVRDTVANLHNAKYIDTLFHLNFDSSTVELYYPVYTQRYLLSYADVKSQNLTLRNGIKVGMTRDELIKKIQGYKLYIKEQKNVIEVCDWERNSWLRFHLSKGRITSIQYEGYVD</sequence>
<comment type="caution">
    <text evidence="1">The sequence shown here is derived from an EMBL/GenBank/DDBJ whole genome shotgun (WGS) entry which is preliminary data.</text>
</comment>
<evidence type="ECO:0000313" key="2">
    <source>
        <dbReference type="Proteomes" id="UP001501844"/>
    </source>
</evidence>
<keyword evidence="2" id="KW-1185">Reference proteome</keyword>
<proteinExistence type="predicted"/>
<accession>A0ABP8FLM3</accession>
<name>A0ABP8FLM3_9BACT</name>
<dbReference type="Proteomes" id="UP001501844">
    <property type="component" value="Unassembled WGS sequence"/>
</dbReference>
<reference evidence="2" key="1">
    <citation type="journal article" date="2019" name="Int. J. Syst. Evol. Microbiol.">
        <title>The Global Catalogue of Microorganisms (GCM) 10K type strain sequencing project: providing services to taxonomists for standard genome sequencing and annotation.</title>
        <authorList>
            <consortium name="The Broad Institute Genomics Platform"/>
            <consortium name="The Broad Institute Genome Sequencing Center for Infectious Disease"/>
            <person name="Wu L."/>
            <person name="Ma J."/>
        </authorList>
    </citation>
    <scope>NUCLEOTIDE SEQUENCE [LARGE SCALE GENOMIC DNA]</scope>
    <source>
        <strain evidence="2">JCM 17917</strain>
    </source>
</reference>
<evidence type="ECO:0000313" key="1">
    <source>
        <dbReference type="EMBL" id="GAA4306656.1"/>
    </source>
</evidence>
<protein>
    <submittedName>
        <fullName evidence="1">Uncharacterized protein</fullName>
    </submittedName>
</protein>
<gene>
    <name evidence="1" type="ORF">GCM10023183_22040</name>
</gene>
<organism evidence="1 2">
    <name type="scientific">Nibribacter koreensis</name>
    <dbReference type="NCBI Taxonomy" id="1084519"/>
    <lineage>
        <taxon>Bacteria</taxon>
        <taxon>Pseudomonadati</taxon>
        <taxon>Bacteroidota</taxon>
        <taxon>Cytophagia</taxon>
        <taxon>Cytophagales</taxon>
        <taxon>Hymenobacteraceae</taxon>
        <taxon>Nibribacter</taxon>
    </lineage>
</organism>
<dbReference type="EMBL" id="BAABGX010000002">
    <property type="protein sequence ID" value="GAA4306656.1"/>
    <property type="molecule type" value="Genomic_DNA"/>
</dbReference>